<dbReference type="AlphaFoldDB" id="A0A0W0S9W7"/>
<dbReference type="FunFam" id="1.10.405.20:FF:000001">
    <property type="entry name" value="Amine oxidase"/>
    <property type="match status" value="1"/>
</dbReference>
<reference evidence="2 4" key="1">
    <citation type="submission" date="2015-11" db="EMBL/GenBank/DDBJ databases">
        <title>Genomic analysis of 38 Legionella species identifies large and diverse effector repertoires.</title>
        <authorList>
            <person name="Burstein D."/>
            <person name="Amaro F."/>
            <person name="Zusman T."/>
            <person name="Lifshitz Z."/>
            <person name="Cohen O."/>
            <person name="Gilbert J.A."/>
            <person name="Pupko T."/>
            <person name="Shuman H.A."/>
            <person name="Segal G."/>
        </authorList>
    </citation>
    <scope>NUCLEOTIDE SEQUENCE [LARGE SCALE GENOMIC DNA]</scope>
    <source>
        <strain evidence="2 4">ORW</strain>
    </source>
</reference>
<protein>
    <submittedName>
        <fullName evidence="2">Flavin containing amine oxidoreductase</fullName>
    </submittedName>
</protein>
<dbReference type="InterPro" id="IPR050464">
    <property type="entry name" value="Zeta_carotene_desat/Oxidored"/>
</dbReference>
<dbReference type="Proteomes" id="UP000277577">
    <property type="component" value="Chromosome"/>
</dbReference>
<dbReference type="Gene3D" id="3.30.70.1990">
    <property type="match status" value="1"/>
</dbReference>
<dbReference type="PANTHER" id="PTHR42923">
    <property type="entry name" value="PROTOPORPHYRINOGEN OXIDASE"/>
    <property type="match status" value="1"/>
</dbReference>
<organism evidence="2 4">
    <name type="scientific">Legionella cherrii</name>
    <dbReference type="NCBI Taxonomy" id="28084"/>
    <lineage>
        <taxon>Bacteria</taxon>
        <taxon>Pseudomonadati</taxon>
        <taxon>Pseudomonadota</taxon>
        <taxon>Gammaproteobacteria</taxon>
        <taxon>Legionellales</taxon>
        <taxon>Legionellaceae</taxon>
        <taxon>Legionella</taxon>
    </lineage>
</organism>
<sequence length="479" mass="55195">MIACREIILPLRVTIFHKYGILQLISLCGTNKRGAYIATYNSLSKIPLPKFLHSHKLPNNLMKKEFFLKKRIAVIGSGISGLTSSYVLSKNHDVSLFEANDYLGGHTHTLSVETEETVYSIDTGFIVFNKRTYPNFCKLLEELNVATQTSEMSFSYRADHRGLEYSGHNLNTLFSDRRNLFKLDFYHLIKDIILFNADAKKFLARTNDLEITINDFIKENNYSEQFRECYLIPMMAAIWSKNKEDTLNCSAIFILQFYNNHGLLDLFNRPLWYVIKQGSKNYITPMLERLKDQVYLNSKVERIIRETNKIKIIVNSEEHVFDAVVCATHSDQALTMLEKPTPEEINILSAIKYTENEVVLHKDKNVMPKNKRAWASWNYLDNQSAAPTLTYYMNRLQSIHSNHDFFVSVNLSNEIAENQIIQTFNYAHPCLTVSALKAQKQINLINGMNNTYYVGSYWGYGFHEDGVNSAINTCKLLGT</sequence>
<name>A0A0W0S9W7_9GAMM</name>
<gene>
    <name evidence="2" type="ORF">Lche_2219</name>
    <name evidence="3" type="ORF">NCTC11976_02850</name>
</gene>
<dbReference type="EMBL" id="LNXW01000013">
    <property type="protein sequence ID" value="KTC80199.1"/>
    <property type="molecule type" value="Genomic_DNA"/>
</dbReference>
<dbReference type="Gene3D" id="1.10.405.20">
    <property type="match status" value="1"/>
</dbReference>
<evidence type="ECO:0000313" key="5">
    <source>
        <dbReference type="Proteomes" id="UP000277577"/>
    </source>
</evidence>
<dbReference type="GO" id="GO:0016491">
    <property type="term" value="F:oxidoreductase activity"/>
    <property type="evidence" value="ECO:0007669"/>
    <property type="project" value="InterPro"/>
</dbReference>
<accession>A0A0W0S9W7</accession>
<dbReference type="SUPFAM" id="SSF51905">
    <property type="entry name" value="FAD/NAD(P)-binding domain"/>
    <property type="match status" value="1"/>
</dbReference>
<keyword evidence="5" id="KW-1185">Reference proteome</keyword>
<dbReference type="InterPro" id="IPR036188">
    <property type="entry name" value="FAD/NAD-bd_sf"/>
</dbReference>
<dbReference type="InterPro" id="IPR002937">
    <property type="entry name" value="Amino_oxidase"/>
</dbReference>
<dbReference type="Pfam" id="PF01593">
    <property type="entry name" value="Amino_oxidase"/>
    <property type="match status" value="1"/>
</dbReference>
<evidence type="ECO:0000313" key="3">
    <source>
        <dbReference type="EMBL" id="VEB38661.1"/>
    </source>
</evidence>
<dbReference type="Proteomes" id="UP000054921">
    <property type="component" value="Unassembled WGS sequence"/>
</dbReference>
<dbReference type="PANTHER" id="PTHR42923:SF17">
    <property type="entry name" value="AMINE OXIDASE DOMAIN-CONTAINING PROTEIN"/>
    <property type="match status" value="1"/>
</dbReference>
<evidence type="ECO:0000313" key="2">
    <source>
        <dbReference type="EMBL" id="KTC80199.1"/>
    </source>
</evidence>
<reference evidence="3 5" key="2">
    <citation type="submission" date="2018-12" db="EMBL/GenBank/DDBJ databases">
        <authorList>
            <consortium name="Pathogen Informatics"/>
        </authorList>
    </citation>
    <scope>NUCLEOTIDE SEQUENCE [LARGE SCALE GENOMIC DNA]</scope>
    <source>
        <strain evidence="3 5">NCTC11976</strain>
    </source>
</reference>
<dbReference type="PATRIC" id="fig|28084.5.peg.2406"/>
<dbReference type="EMBL" id="LR134173">
    <property type="protein sequence ID" value="VEB38661.1"/>
    <property type="molecule type" value="Genomic_DNA"/>
</dbReference>
<evidence type="ECO:0000259" key="1">
    <source>
        <dbReference type="Pfam" id="PF01593"/>
    </source>
</evidence>
<dbReference type="STRING" id="28084.Lche_2219"/>
<evidence type="ECO:0000313" key="4">
    <source>
        <dbReference type="Proteomes" id="UP000054921"/>
    </source>
</evidence>
<proteinExistence type="predicted"/>
<feature type="domain" description="Amine oxidase" evidence="1">
    <location>
        <begin position="79"/>
        <end position="354"/>
    </location>
</feature>
<dbReference type="Gene3D" id="3.50.50.60">
    <property type="entry name" value="FAD/NAD(P)-binding domain"/>
    <property type="match status" value="1"/>
</dbReference>